<reference evidence="1 2" key="1">
    <citation type="submission" date="2023-08" db="EMBL/GenBank/DDBJ databases">
        <title>Implementing the SeqCode for naming new Mesorhizobium species isolated from Vachellia karroo root nodules.</title>
        <authorList>
            <person name="Van Lill M."/>
        </authorList>
    </citation>
    <scope>NUCLEOTIDE SEQUENCE [LARGE SCALE GENOMIC DNA]</scope>
    <source>
        <strain evidence="1 2">MSK 1335</strain>
    </source>
</reference>
<organism evidence="1 2">
    <name type="scientific">Mesorhizobium montanum</name>
    <dbReference type="NCBI Taxonomy" id="3072323"/>
    <lineage>
        <taxon>Bacteria</taxon>
        <taxon>Pseudomonadati</taxon>
        <taxon>Pseudomonadota</taxon>
        <taxon>Alphaproteobacteria</taxon>
        <taxon>Hyphomicrobiales</taxon>
        <taxon>Phyllobacteriaceae</taxon>
        <taxon>Mesorhizobium</taxon>
    </lineage>
</organism>
<evidence type="ECO:0000313" key="2">
    <source>
        <dbReference type="Proteomes" id="UP001276840"/>
    </source>
</evidence>
<comment type="caution">
    <text evidence="1">The sequence shown here is derived from an EMBL/GenBank/DDBJ whole genome shotgun (WGS) entry which is preliminary data.</text>
</comment>
<dbReference type="RefSeq" id="WP_320235439.1">
    <property type="nucleotide sequence ID" value="NZ_JAVIJF010000018.1"/>
</dbReference>
<dbReference type="Proteomes" id="UP001276840">
    <property type="component" value="Unassembled WGS sequence"/>
</dbReference>
<gene>
    <name evidence="1" type="ORF">RFM68_23675</name>
</gene>
<keyword evidence="2" id="KW-1185">Reference proteome</keyword>
<protein>
    <submittedName>
        <fullName evidence="1">Uncharacterized protein</fullName>
    </submittedName>
</protein>
<dbReference type="EMBL" id="JAVIJF010000018">
    <property type="protein sequence ID" value="MDX8527503.1"/>
    <property type="molecule type" value="Genomic_DNA"/>
</dbReference>
<evidence type="ECO:0000313" key="1">
    <source>
        <dbReference type="EMBL" id="MDX8527503.1"/>
    </source>
</evidence>
<accession>A0ABU4ZTZ2</accession>
<sequence length="192" mass="21455">MTSQIELLPYVSMHTDGKPDLWRHIIMPGHRSAPTGVGEVTLRVRPDIGEDWFLTIAKGGWACSKSVLITNREGRKIIAICYEGLIVFGYLDDPFSFRDLQIVGCFLLEPMMDASAIVGVGYSTVGLIEGGLKVEYVEHNAFDISKVEKKDEFHIVIDSDDPILGKEYIAVEFDLNRKTAVTRNPPLMKTPQ</sequence>
<name>A0ABU4ZTZ2_9HYPH</name>
<proteinExistence type="predicted"/>